<evidence type="ECO:0000313" key="8">
    <source>
        <dbReference type="Proteomes" id="UP000317716"/>
    </source>
</evidence>
<feature type="transmembrane region" description="Helical" evidence="5">
    <location>
        <begin position="126"/>
        <end position="143"/>
    </location>
</feature>
<dbReference type="Pfam" id="PF00892">
    <property type="entry name" value="EamA"/>
    <property type="match status" value="2"/>
</dbReference>
<reference evidence="7 8" key="1">
    <citation type="journal article" date="2019" name="Nat. Microbiol.">
        <title>Mediterranean grassland soil C-N compound turnover is dependent on rainfall and depth, and is mediated by genomically divergent microorganisms.</title>
        <authorList>
            <person name="Diamond S."/>
            <person name="Andeer P.F."/>
            <person name="Li Z."/>
            <person name="Crits-Christoph A."/>
            <person name="Burstein D."/>
            <person name="Anantharaman K."/>
            <person name="Lane K.R."/>
            <person name="Thomas B.C."/>
            <person name="Pan C."/>
            <person name="Northen T.R."/>
            <person name="Banfield J.F."/>
        </authorList>
    </citation>
    <scope>NUCLEOTIDE SEQUENCE [LARGE SCALE GENOMIC DNA]</scope>
    <source>
        <strain evidence="7">WS_2</strain>
    </source>
</reference>
<evidence type="ECO:0000256" key="5">
    <source>
        <dbReference type="SAM" id="Phobius"/>
    </source>
</evidence>
<keyword evidence="2 5" id="KW-0812">Transmembrane</keyword>
<comment type="caution">
    <text evidence="7">The sequence shown here is derived from an EMBL/GenBank/DDBJ whole genome shotgun (WGS) entry which is preliminary data.</text>
</comment>
<feature type="transmembrane region" description="Helical" evidence="5">
    <location>
        <begin position="176"/>
        <end position="198"/>
    </location>
</feature>
<dbReference type="EMBL" id="VBOS01000355">
    <property type="protein sequence ID" value="TMQ51746.1"/>
    <property type="molecule type" value="Genomic_DNA"/>
</dbReference>
<dbReference type="InterPro" id="IPR050638">
    <property type="entry name" value="AA-Vitamin_Transporters"/>
</dbReference>
<evidence type="ECO:0000256" key="2">
    <source>
        <dbReference type="ARBA" id="ARBA00022692"/>
    </source>
</evidence>
<feature type="transmembrane region" description="Helical" evidence="5">
    <location>
        <begin position="69"/>
        <end position="89"/>
    </location>
</feature>
<proteinExistence type="predicted"/>
<organism evidence="7 8">
    <name type="scientific">Eiseniibacteriota bacterium</name>
    <dbReference type="NCBI Taxonomy" id="2212470"/>
    <lineage>
        <taxon>Bacteria</taxon>
        <taxon>Candidatus Eiseniibacteriota</taxon>
    </lineage>
</organism>
<dbReference type="GO" id="GO:0016020">
    <property type="term" value="C:membrane"/>
    <property type="evidence" value="ECO:0007669"/>
    <property type="project" value="UniProtKB-SubCell"/>
</dbReference>
<feature type="domain" description="EamA" evidence="6">
    <location>
        <begin position="150"/>
        <end position="280"/>
    </location>
</feature>
<evidence type="ECO:0000256" key="1">
    <source>
        <dbReference type="ARBA" id="ARBA00004141"/>
    </source>
</evidence>
<dbReference type="PANTHER" id="PTHR32322">
    <property type="entry name" value="INNER MEMBRANE TRANSPORTER"/>
    <property type="match status" value="1"/>
</dbReference>
<comment type="subcellular location">
    <subcellularLocation>
        <location evidence="1">Membrane</location>
        <topology evidence="1">Multi-pass membrane protein</topology>
    </subcellularLocation>
</comment>
<feature type="transmembrane region" description="Helical" evidence="5">
    <location>
        <begin position="37"/>
        <end position="57"/>
    </location>
</feature>
<dbReference type="SUPFAM" id="SSF103481">
    <property type="entry name" value="Multidrug resistance efflux transporter EmrE"/>
    <property type="match status" value="2"/>
</dbReference>
<dbReference type="AlphaFoldDB" id="A0A538SK47"/>
<evidence type="ECO:0000259" key="6">
    <source>
        <dbReference type="Pfam" id="PF00892"/>
    </source>
</evidence>
<keyword evidence="3 5" id="KW-1133">Transmembrane helix</keyword>
<dbReference type="PANTHER" id="PTHR32322:SF9">
    <property type="entry name" value="AMINO-ACID METABOLITE EFFLUX PUMP-RELATED"/>
    <property type="match status" value="1"/>
</dbReference>
<feature type="transmembrane region" description="Helical" evidence="5">
    <location>
        <begin position="95"/>
        <end position="114"/>
    </location>
</feature>
<evidence type="ECO:0000256" key="4">
    <source>
        <dbReference type="ARBA" id="ARBA00023136"/>
    </source>
</evidence>
<name>A0A538SK47_UNCEI</name>
<keyword evidence="4 5" id="KW-0472">Membrane</keyword>
<dbReference type="InterPro" id="IPR000620">
    <property type="entry name" value="EamA_dom"/>
</dbReference>
<feature type="transmembrane region" description="Helical" evidence="5">
    <location>
        <begin position="241"/>
        <end position="260"/>
    </location>
</feature>
<evidence type="ECO:0000256" key="3">
    <source>
        <dbReference type="ARBA" id="ARBA00022989"/>
    </source>
</evidence>
<dbReference type="Proteomes" id="UP000317716">
    <property type="component" value="Unassembled WGS sequence"/>
</dbReference>
<feature type="transmembrane region" description="Helical" evidence="5">
    <location>
        <begin position="149"/>
        <end position="169"/>
    </location>
</feature>
<feature type="transmembrane region" description="Helical" evidence="5">
    <location>
        <begin position="210"/>
        <end position="229"/>
    </location>
</feature>
<gene>
    <name evidence="7" type="ORF">E6K72_09990</name>
</gene>
<evidence type="ECO:0000313" key="7">
    <source>
        <dbReference type="EMBL" id="TMQ51746.1"/>
    </source>
</evidence>
<protein>
    <submittedName>
        <fullName evidence="7">DMT family transporter</fullName>
    </submittedName>
</protein>
<accession>A0A538SK47</accession>
<dbReference type="InterPro" id="IPR037185">
    <property type="entry name" value="EmrE-like"/>
</dbReference>
<sequence length="299" mass="30784">MSRRHLAMLLVLAALWGASFMFIKIGDRELHPITLVGFRMALGALTLVPIVLITVGARRTLRELRGTAGPLIVTGLLNSAIPIFAITWAETRLDSGLTAIIQASAPLFTALLALRFSHDQRVRGSRLAGLVVGFGGVALLVGGRPSGQLLAALAVVFSAICYAAAALYAGRRLRGISPLVTALGTLIAATLVTLPIGLFQLPGHMTGWKVTASVLTLGIAGTGLAYILYYGLISGAGASRAILITYLVPTFAVVYGAVLLGEPVTAAAIGGLALVLAGVGLGTGAVRLGRARRVASSET</sequence>
<feature type="domain" description="EamA" evidence="6">
    <location>
        <begin position="8"/>
        <end position="141"/>
    </location>
</feature>
<feature type="transmembrane region" description="Helical" evidence="5">
    <location>
        <begin position="266"/>
        <end position="286"/>
    </location>
</feature>